<proteinExistence type="predicted"/>
<evidence type="ECO:0008006" key="3">
    <source>
        <dbReference type="Google" id="ProtNLM"/>
    </source>
</evidence>
<dbReference type="EMBL" id="JAUOZU010000008">
    <property type="protein sequence ID" value="MDO6964846.1"/>
    <property type="molecule type" value="Genomic_DNA"/>
</dbReference>
<evidence type="ECO:0000313" key="1">
    <source>
        <dbReference type="EMBL" id="MDO6964846.1"/>
    </source>
</evidence>
<reference evidence="1" key="2">
    <citation type="submission" date="2023-07" db="EMBL/GenBank/DDBJ databases">
        <authorList>
            <person name="Shen H."/>
        </authorList>
    </citation>
    <scope>NUCLEOTIDE SEQUENCE</scope>
    <source>
        <strain evidence="1">TNR-22</strain>
    </source>
</reference>
<reference evidence="1" key="1">
    <citation type="journal article" date="2015" name="Int. J. Syst. Evol. Microbiol.">
        <title>Rhizobium alvei sp. nov., isolated from a freshwater river.</title>
        <authorList>
            <person name="Sheu S.Y."/>
            <person name="Huang H.W."/>
            <person name="Young C.C."/>
            <person name="Chen W.M."/>
        </authorList>
    </citation>
    <scope>NUCLEOTIDE SEQUENCE</scope>
    <source>
        <strain evidence="1">TNR-22</strain>
    </source>
</reference>
<organism evidence="1 2">
    <name type="scientific">Rhizobium alvei</name>
    <dbReference type="NCBI Taxonomy" id="1132659"/>
    <lineage>
        <taxon>Bacteria</taxon>
        <taxon>Pseudomonadati</taxon>
        <taxon>Pseudomonadota</taxon>
        <taxon>Alphaproteobacteria</taxon>
        <taxon>Hyphomicrobiales</taxon>
        <taxon>Rhizobiaceae</taxon>
        <taxon>Rhizobium/Agrobacterium group</taxon>
        <taxon>Rhizobium</taxon>
    </lineage>
</organism>
<name>A0ABT8YM84_9HYPH</name>
<gene>
    <name evidence="1" type="ORF">Q4481_12840</name>
</gene>
<dbReference type="Proteomes" id="UP001174932">
    <property type="component" value="Unassembled WGS sequence"/>
</dbReference>
<accession>A0ABT8YM84</accession>
<dbReference type="RefSeq" id="WP_304376771.1">
    <property type="nucleotide sequence ID" value="NZ_JAUOZU010000008.1"/>
</dbReference>
<keyword evidence="2" id="KW-1185">Reference proteome</keyword>
<comment type="caution">
    <text evidence="1">The sequence shown here is derived from an EMBL/GenBank/DDBJ whole genome shotgun (WGS) entry which is preliminary data.</text>
</comment>
<protein>
    <recommendedName>
        <fullName evidence="3">Lipoprotein</fullName>
    </recommendedName>
</protein>
<evidence type="ECO:0000313" key="2">
    <source>
        <dbReference type="Proteomes" id="UP001174932"/>
    </source>
</evidence>
<sequence length="144" mass="16785">MHFHNRSFIEYGRAQQRPFCIQCAEGNPKMRFWKIVVLSTIALTLSGCVINEKNFYASRSYLRKHPGEHAKAIAQCESKLRYMHIEAKRMMSGYMHTNLESMPTAACRRLFKGYISGSMQWSDVKALVERKMFTPRMTQILRGN</sequence>